<dbReference type="AlphaFoldDB" id="A0A170PPP5"/>
<name>A0A170PPP5_9ZZZZ</name>
<accession>A0A170PPP5</accession>
<evidence type="ECO:0000313" key="1">
    <source>
        <dbReference type="EMBL" id="CUS45852.1"/>
    </source>
</evidence>
<organism evidence="1">
    <name type="scientific">hydrothermal vent metagenome</name>
    <dbReference type="NCBI Taxonomy" id="652676"/>
    <lineage>
        <taxon>unclassified sequences</taxon>
        <taxon>metagenomes</taxon>
        <taxon>ecological metagenomes</taxon>
    </lineage>
</organism>
<proteinExistence type="predicted"/>
<protein>
    <submittedName>
        <fullName evidence="1">Uncharacterized protein</fullName>
    </submittedName>
</protein>
<sequence>MVPRGLTRPLRARRTGDSKSWGVRAPFFRWIRFSSEDVAHAFDNGTVRGAQG</sequence>
<reference evidence="1" key="1">
    <citation type="submission" date="2015-10" db="EMBL/GenBank/DDBJ databases">
        <authorList>
            <person name="Gilbert D.G."/>
        </authorList>
    </citation>
    <scope>NUCLEOTIDE SEQUENCE</scope>
</reference>
<gene>
    <name evidence="1" type="ORF">MGWOODY_Smn2229</name>
</gene>
<dbReference type="EMBL" id="CZQE01000308">
    <property type="protein sequence ID" value="CUS45852.1"/>
    <property type="molecule type" value="Genomic_DNA"/>
</dbReference>